<evidence type="ECO:0000313" key="1">
    <source>
        <dbReference type="EMBL" id="AST58808.1"/>
    </source>
</evidence>
<dbReference type="EMBL" id="CP016893">
    <property type="protein sequence ID" value="AST58808.1"/>
    <property type="molecule type" value="Genomic_DNA"/>
</dbReference>
<name>A0A223I267_THETR</name>
<reference evidence="1 2" key="1">
    <citation type="submission" date="2016-08" db="EMBL/GenBank/DDBJ databases">
        <title>A novel genetic cassette of butanologenic Thermoanaerobacterium thermosaccharolyticum that directly convert cellulose to butanol.</title>
        <authorList>
            <person name="Li T."/>
            <person name="He J."/>
        </authorList>
    </citation>
    <scope>NUCLEOTIDE SEQUENCE [LARGE SCALE GENOMIC DNA]</scope>
    <source>
        <strain evidence="1 2">TG57</strain>
    </source>
</reference>
<protein>
    <submittedName>
        <fullName evidence="1">Phage infection protein</fullName>
    </submittedName>
</protein>
<proteinExistence type="predicted"/>
<gene>
    <name evidence="1" type="ORF">Thert_03025</name>
</gene>
<sequence>MTIKHKNLWIFIFIGLIALLLVSSISNLLLYLKSVNINNYLSRRVFEDTSGFASSVLKTDQILNDSLHSKQITVGNANILGNEFLNQSNDIFDLVDIYVHNAMEEIPMGNIISYIPEEFSLYISRILNRPPQSFDIYAYNKDEIIKLNKEQLAKFTKMKDINDKLVEIVKKDVKGLKTYGIENNADFTPLNAIKNPLWKRLINDIVDYKNKIHWSPGFILNS</sequence>
<dbReference type="AlphaFoldDB" id="A0A223I267"/>
<organism evidence="1 2">
    <name type="scientific">Thermoanaerobacterium thermosaccharolyticum</name>
    <name type="common">Clostridium thermosaccharolyticum</name>
    <dbReference type="NCBI Taxonomy" id="1517"/>
    <lineage>
        <taxon>Bacteria</taxon>
        <taxon>Bacillati</taxon>
        <taxon>Bacillota</taxon>
        <taxon>Clostridia</taxon>
        <taxon>Thermoanaerobacterales</taxon>
        <taxon>Thermoanaerobacteraceae</taxon>
        <taxon>Thermoanaerobacterium</taxon>
    </lineage>
</organism>
<evidence type="ECO:0000313" key="2">
    <source>
        <dbReference type="Proteomes" id="UP000214975"/>
    </source>
</evidence>
<accession>A0A223I267</accession>
<dbReference type="RefSeq" id="WP_094397920.1">
    <property type="nucleotide sequence ID" value="NZ_CP016893.1"/>
</dbReference>
<dbReference type="Proteomes" id="UP000214975">
    <property type="component" value="Chromosome"/>
</dbReference>